<name>A0A1E5QD86_9CYAN</name>
<keyword evidence="1" id="KW-0472">Membrane</keyword>
<proteinExistence type="predicted"/>
<keyword evidence="1" id="KW-0812">Transmembrane</keyword>
<comment type="caution">
    <text evidence="2">The sequence shown here is derived from an EMBL/GenBank/DDBJ whole genome shotgun (WGS) entry which is preliminary data.</text>
</comment>
<sequence length="72" mass="7532">MAIAILGGTAAILGSLMSLGALLLWLVPHRQQQSSWPSRLKLLGIAGAIALFGILLLLAVPFPYLNPGESPL</sequence>
<feature type="transmembrane region" description="Helical" evidence="1">
    <location>
        <begin position="6"/>
        <end position="28"/>
    </location>
</feature>
<protein>
    <submittedName>
        <fullName evidence="2">Uncharacterized protein</fullName>
    </submittedName>
</protein>
<evidence type="ECO:0000313" key="2">
    <source>
        <dbReference type="EMBL" id="OEJ72615.1"/>
    </source>
</evidence>
<dbReference type="AlphaFoldDB" id="A0A1E5QD86"/>
<organism evidence="2">
    <name type="scientific">Desertifilum tharense IPPAS B-1220</name>
    <dbReference type="NCBI Taxonomy" id="1781255"/>
    <lineage>
        <taxon>Bacteria</taxon>
        <taxon>Bacillati</taxon>
        <taxon>Cyanobacteriota</taxon>
        <taxon>Cyanophyceae</taxon>
        <taxon>Desertifilales</taxon>
        <taxon>Desertifilaceae</taxon>
        <taxon>Desertifilum</taxon>
    </lineage>
</organism>
<gene>
    <name evidence="2" type="ORF">BH720_24255</name>
</gene>
<feature type="transmembrane region" description="Helical" evidence="1">
    <location>
        <begin position="40"/>
        <end position="62"/>
    </location>
</feature>
<dbReference type="EMBL" id="MJGC01000121">
    <property type="protein sequence ID" value="OEJ72615.1"/>
    <property type="molecule type" value="Genomic_DNA"/>
</dbReference>
<accession>A0A1E5QD86</accession>
<evidence type="ECO:0000256" key="1">
    <source>
        <dbReference type="SAM" id="Phobius"/>
    </source>
</evidence>
<dbReference type="STRING" id="1781255.BH720_24255"/>
<reference evidence="2" key="1">
    <citation type="submission" date="2016-09" db="EMBL/GenBank/DDBJ databases">
        <title>Draft genome of thermotolerant cyanobacterium Desertifilum sp. strain IPPAS B-1220.</title>
        <authorList>
            <person name="Sinetova M.A."/>
            <person name="Bolakhan K."/>
            <person name="Zayadan B.K."/>
            <person name="Mironov K.S."/>
            <person name="Ustinova V."/>
            <person name="Kupriyanova E.V."/>
            <person name="Sidorov R.A."/>
            <person name="Skrypnik A.N."/>
            <person name="Gogoleva N.E."/>
            <person name="Gogolev Y.V."/>
            <person name="Los D.A."/>
        </authorList>
    </citation>
    <scope>NUCLEOTIDE SEQUENCE [LARGE SCALE GENOMIC DNA]</scope>
    <source>
        <strain evidence="2">IPPAS B-1220</strain>
    </source>
</reference>
<keyword evidence="1" id="KW-1133">Transmembrane helix</keyword>